<reference evidence="3 4" key="1">
    <citation type="submission" date="2019-02" db="EMBL/GenBank/DDBJ databases">
        <title>Deep-cultivation of Planctomycetes and their phenomic and genomic characterization uncovers novel biology.</title>
        <authorList>
            <person name="Wiegand S."/>
            <person name="Jogler M."/>
            <person name="Boedeker C."/>
            <person name="Pinto D."/>
            <person name="Vollmers J."/>
            <person name="Rivas-Marin E."/>
            <person name="Kohn T."/>
            <person name="Peeters S.H."/>
            <person name="Heuer A."/>
            <person name="Rast P."/>
            <person name="Oberbeckmann S."/>
            <person name="Bunk B."/>
            <person name="Jeske O."/>
            <person name="Meyerdierks A."/>
            <person name="Storesund J.E."/>
            <person name="Kallscheuer N."/>
            <person name="Luecker S."/>
            <person name="Lage O.M."/>
            <person name="Pohl T."/>
            <person name="Merkel B.J."/>
            <person name="Hornburger P."/>
            <person name="Mueller R.-W."/>
            <person name="Bruemmer F."/>
            <person name="Labrenz M."/>
            <person name="Spormann A.M."/>
            <person name="Op Den Camp H."/>
            <person name="Overmann J."/>
            <person name="Amann R."/>
            <person name="Jetten M.S.M."/>
            <person name="Mascher T."/>
            <person name="Medema M.H."/>
            <person name="Devos D.P."/>
            <person name="Kaster A.-K."/>
            <person name="Ovreas L."/>
            <person name="Rohde M."/>
            <person name="Galperin M.Y."/>
            <person name="Jogler C."/>
        </authorList>
    </citation>
    <scope>NUCLEOTIDE SEQUENCE [LARGE SCALE GENOMIC DNA]</scope>
    <source>
        <strain evidence="3 4">Q31b</strain>
    </source>
</reference>
<accession>A0A5C6E671</accession>
<sequence length="560" mass="63679">MESQPNNQVEKPTRLNMQNVDSPLSRQTIVEVLLLVCLCFIYAGDAPPMINEAHYLVKAKNFWQPEWCANDLFASSGKAHAVFYALFGWPTLFFSLETTAWMGRIVGWLLIAVGVQRLTRQLLDVRYACLAVAILWIAGVEYGNLAGEWVIGGIEAKVPAYGFVLLAMAEMVDRRWNRVWVLLGTASAIHVLSGGWSVIAASIAWWITERKRSSRHPFFTRYLFLGGAIALFGVVPAVWLTIGNPPDQSTMAAKIYTFFRLSHHLVPSAFAPIWYFRFGVLTFAAVGLSLAIDRQFGFAAISSEEQAKWDRLQAFAMGAFAIAVIGLLLGWMTIVDRDLEARLLRYYWFRLSDAVIPLLLSLLVVRGIFSRNAQKPMRRVCFAMMTLAIGLFLLSSQRSIHLPVPPAASNRVLQWDADAPAEVQQDVWRDWIAVCRWVRSSTRSDAVLLTPRHQQTFKWYAERAEVVNWKDVPQNTMDLLEWYRRFRDVFPQRLGTVRVTIRYSSLIAYRERYGVDMIVVDRRVVGNHLPLVQLYPLGDDSNDTYAVYELPHGQPKQGQP</sequence>
<dbReference type="InterPro" id="IPR046477">
    <property type="entry name" value="DUF6798"/>
</dbReference>
<feature type="transmembrane region" description="Helical" evidence="1">
    <location>
        <begin position="24"/>
        <end position="43"/>
    </location>
</feature>
<evidence type="ECO:0000313" key="3">
    <source>
        <dbReference type="EMBL" id="TWU44084.1"/>
    </source>
</evidence>
<dbReference type="EMBL" id="SJPY01000002">
    <property type="protein sequence ID" value="TWU44084.1"/>
    <property type="molecule type" value="Genomic_DNA"/>
</dbReference>
<dbReference type="RefSeq" id="WP_231617388.1">
    <property type="nucleotide sequence ID" value="NZ_SJPY01000002.1"/>
</dbReference>
<organism evidence="3 4">
    <name type="scientific">Novipirellula aureliae</name>
    <dbReference type="NCBI Taxonomy" id="2527966"/>
    <lineage>
        <taxon>Bacteria</taxon>
        <taxon>Pseudomonadati</taxon>
        <taxon>Planctomycetota</taxon>
        <taxon>Planctomycetia</taxon>
        <taxon>Pirellulales</taxon>
        <taxon>Pirellulaceae</taxon>
        <taxon>Novipirellula</taxon>
    </lineage>
</organism>
<evidence type="ECO:0000313" key="4">
    <source>
        <dbReference type="Proteomes" id="UP000315471"/>
    </source>
</evidence>
<keyword evidence="1" id="KW-0812">Transmembrane</keyword>
<dbReference type="Proteomes" id="UP000315471">
    <property type="component" value="Unassembled WGS sequence"/>
</dbReference>
<feature type="transmembrane region" description="Helical" evidence="1">
    <location>
        <begin position="346"/>
        <end position="365"/>
    </location>
</feature>
<keyword evidence="4" id="KW-1185">Reference proteome</keyword>
<feature type="transmembrane region" description="Helical" evidence="1">
    <location>
        <begin position="312"/>
        <end position="334"/>
    </location>
</feature>
<comment type="caution">
    <text evidence="3">The sequence shown here is derived from an EMBL/GenBank/DDBJ whole genome shotgun (WGS) entry which is preliminary data.</text>
</comment>
<evidence type="ECO:0000259" key="2">
    <source>
        <dbReference type="Pfam" id="PF20604"/>
    </source>
</evidence>
<name>A0A5C6E671_9BACT</name>
<evidence type="ECO:0000256" key="1">
    <source>
        <dbReference type="SAM" id="Phobius"/>
    </source>
</evidence>
<keyword evidence="1" id="KW-1133">Transmembrane helix</keyword>
<dbReference type="AlphaFoldDB" id="A0A5C6E671"/>
<feature type="transmembrane region" description="Helical" evidence="1">
    <location>
        <begin position="92"/>
        <end position="115"/>
    </location>
</feature>
<feature type="transmembrane region" description="Helical" evidence="1">
    <location>
        <begin position="219"/>
        <end position="242"/>
    </location>
</feature>
<feature type="transmembrane region" description="Helical" evidence="1">
    <location>
        <begin position="273"/>
        <end position="292"/>
    </location>
</feature>
<feature type="transmembrane region" description="Helical" evidence="1">
    <location>
        <begin position="127"/>
        <end position="145"/>
    </location>
</feature>
<feature type="transmembrane region" description="Helical" evidence="1">
    <location>
        <begin position="179"/>
        <end position="207"/>
    </location>
</feature>
<dbReference type="Pfam" id="PF20604">
    <property type="entry name" value="DUF6798"/>
    <property type="match status" value="1"/>
</dbReference>
<protein>
    <recommendedName>
        <fullName evidence="2">DUF6798 domain-containing protein</fullName>
    </recommendedName>
</protein>
<gene>
    <name evidence="3" type="ORF">Q31b_16190</name>
</gene>
<feature type="domain" description="DUF6798" evidence="2">
    <location>
        <begin position="429"/>
        <end position="489"/>
    </location>
</feature>
<proteinExistence type="predicted"/>
<keyword evidence="1" id="KW-0472">Membrane</keyword>